<dbReference type="AlphaFoldDB" id="A0A7Y9TS21"/>
<dbReference type="EMBL" id="JACCCW010000001">
    <property type="protein sequence ID" value="NYF78673.1"/>
    <property type="molecule type" value="Genomic_DNA"/>
</dbReference>
<sequence length="57" mass="6735">MQRFPQGLKPRFLLLFMARLKPCPFKTLFFAEAVLFRKLSSSLKPCPFKTLFFESSF</sequence>
<gene>
    <name evidence="1" type="ORF">HDF17_000960</name>
</gene>
<name>A0A7Y9TS21_9BACT</name>
<comment type="caution">
    <text evidence="1">The sequence shown here is derived from an EMBL/GenBank/DDBJ whole genome shotgun (WGS) entry which is preliminary data.</text>
</comment>
<dbReference type="Proteomes" id="UP000589520">
    <property type="component" value="Unassembled WGS sequence"/>
</dbReference>
<evidence type="ECO:0000313" key="1">
    <source>
        <dbReference type="EMBL" id="NYF78673.1"/>
    </source>
</evidence>
<reference evidence="1 2" key="1">
    <citation type="submission" date="2020-07" db="EMBL/GenBank/DDBJ databases">
        <title>Genomic Encyclopedia of Type Strains, Phase IV (KMG-V): Genome sequencing to study the core and pangenomes of soil and plant-associated prokaryotes.</title>
        <authorList>
            <person name="Whitman W."/>
        </authorList>
    </citation>
    <scope>NUCLEOTIDE SEQUENCE [LARGE SCALE GENOMIC DNA]</scope>
    <source>
        <strain evidence="1 2">X4EP2</strain>
    </source>
</reference>
<evidence type="ECO:0000313" key="2">
    <source>
        <dbReference type="Proteomes" id="UP000589520"/>
    </source>
</evidence>
<keyword evidence="2" id="KW-1185">Reference proteome</keyword>
<protein>
    <submittedName>
        <fullName evidence="1">Uncharacterized protein</fullName>
    </submittedName>
</protein>
<organism evidence="1 2">
    <name type="scientific">Granulicella arctica</name>
    <dbReference type="NCBI Taxonomy" id="940613"/>
    <lineage>
        <taxon>Bacteria</taxon>
        <taxon>Pseudomonadati</taxon>
        <taxon>Acidobacteriota</taxon>
        <taxon>Terriglobia</taxon>
        <taxon>Terriglobales</taxon>
        <taxon>Acidobacteriaceae</taxon>
        <taxon>Granulicella</taxon>
    </lineage>
</organism>
<proteinExistence type="predicted"/>
<accession>A0A7Y9TS21</accession>